<organism evidence="2 3">
    <name type="scientific">Bremia lactucae</name>
    <name type="common">Lettuce downy mildew</name>
    <dbReference type="NCBI Taxonomy" id="4779"/>
    <lineage>
        <taxon>Eukaryota</taxon>
        <taxon>Sar</taxon>
        <taxon>Stramenopiles</taxon>
        <taxon>Oomycota</taxon>
        <taxon>Peronosporomycetes</taxon>
        <taxon>Peronosporales</taxon>
        <taxon>Peronosporaceae</taxon>
        <taxon>Bremia</taxon>
    </lineage>
</organism>
<comment type="caution">
    <text evidence="2">The sequence shown here is derived from an EMBL/GenBank/DDBJ whole genome shotgun (WGS) entry which is preliminary data.</text>
</comment>
<feature type="signal peptide" evidence="1">
    <location>
        <begin position="1"/>
        <end position="17"/>
    </location>
</feature>
<reference evidence="2 3" key="1">
    <citation type="journal article" date="2021" name="Genome Biol.">
        <title>AFLAP: assembly-free linkage analysis pipeline using k-mers from genome sequencing data.</title>
        <authorList>
            <person name="Fletcher K."/>
            <person name="Zhang L."/>
            <person name="Gil J."/>
            <person name="Han R."/>
            <person name="Cavanaugh K."/>
            <person name="Michelmore R."/>
        </authorList>
    </citation>
    <scope>NUCLEOTIDE SEQUENCE [LARGE SCALE GENOMIC DNA]</scope>
    <source>
        <strain evidence="2 3">SF5</strain>
    </source>
</reference>
<dbReference type="RefSeq" id="XP_067821472.1">
    <property type="nucleotide sequence ID" value="XM_067967308.1"/>
</dbReference>
<dbReference type="PANTHER" id="PTHR22538:SF1">
    <property type="entry name" value="VWFD DOMAIN-CONTAINING PROTEIN"/>
    <property type="match status" value="1"/>
</dbReference>
<dbReference type="OrthoDB" id="95392at2759"/>
<dbReference type="Proteomes" id="UP000294530">
    <property type="component" value="Unassembled WGS sequence"/>
</dbReference>
<keyword evidence="1" id="KW-0732">Signal</keyword>
<evidence type="ECO:0000256" key="1">
    <source>
        <dbReference type="SAM" id="SignalP"/>
    </source>
</evidence>
<sequence length="558" mass="60909">MLPNAFFTAIVVPLVFAIRTQSDGQILANEMTLNWPTLAFHFEIKRSSMAIHGYANFSVLAFPVLSRTYKGIDSIMYDTVATFTEGSTLSRYMVVEGKAYASHVSLRDNGLNAGVECDDTGVTPPINAIINAINQAEPVSSNSSNSSGTIKCSSETTLKISIDGVELGLCFAESSGFTLYGSDMTITVKYLKKHERRYKQITKANGTCETVASPASVTTIGRSLLTGKRTLRDSRKLRAFLANFNFSARHHKCSCKSTIRPCVFIHGLRLAKVLGEFNGSFSMLFFQDFCHPIDNGHRVDRRCIEMVAAFAFWIVATIIVQAELTTATLQDHGSMENAATTSWPSLRVHFSVKRSSRKLHGQSEFMIVADPVVSIDDSTRVLYNTFGTLTENSTVFSYTLVNGVSYVSTSDVDGSAPPTVKCSTSNYLPSVNSLFAGLSDAIKVSGLPPSIGNAEKCSNADSVTVSIEGAIFRLCYSSSEGFSMFGSDMDVKVNYVRSSFAIKAPALRANSNLCEAVTSSYSVTFWGHTYASPELNQAYKDAQEVYRTHCGHHHVSRT</sequence>
<evidence type="ECO:0000313" key="2">
    <source>
        <dbReference type="EMBL" id="TDH71973.1"/>
    </source>
</evidence>
<gene>
    <name evidence="2" type="ORF">CCR75_009266</name>
</gene>
<dbReference type="EMBL" id="SHOA02000010">
    <property type="protein sequence ID" value="TDH71973.1"/>
    <property type="molecule type" value="Genomic_DNA"/>
</dbReference>
<dbReference type="KEGG" id="blac:94352979"/>
<keyword evidence="3" id="KW-1185">Reference proteome</keyword>
<evidence type="ECO:0000313" key="3">
    <source>
        <dbReference type="Proteomes" id="UP000294530"/>
    </source>
</evidence>
<dbReference type="GeneID" id="94352979"/>
<dbReference type="AlphaFoldDB" id="A0A976IHM9"/>
<proteinExistence type="predicted"/>
<protein>
    <submittedName>
        <fullName evidence="2">Uncharacterized protein</fullName>
    </submittedName>
</protein>
<accession>A0A976IHM9</accession>
<feature type="chain" id="PRO_5037792292" evidence="1">
    <location>
        <begin position="18"/>
        <end position="558"/>
    </location>
</feature>
<name>A0A976IHM9_BRELC</name>
<dbReference type="PANTHER" id="PTHR22538">
    <property type="entry name" value="CILIA- AND FLAGELLA-ASSOCIATED PROTEIN 74"/>
    <property type="match status" value="1"/>
</dbReference>